<organism evidence="3">
    <name type="scientific">Candidatus Kentrum sp. DK</name>
    <dbReference type="NCBI Taxonomy" id="2126562"/>
    <lineage>
        <taxon>Bacteria</taxon>
        <taxon>Pseudomonadati</taxon>
        <taxon>Pseudomonadota</taxon>
        <taxon>Gammaproteobacteria</taxon>
        <taxon>Candidatus Kentrum</taxon>
    </lineage>
</organism>
<gene>
    <name evidence="3" type="ORF">BECKDK2373B_GA0170837_110114</name>
    <name evidence="4" type="ORF">BECKDK2373C_GA0170839_11852</name>
</gene>
<evidence type="ECO:0000256" key="2">
    <source>
        <dbReference type="SAM" id="Phobius"/>
    </source>
</evidence>
<proteinExistence type="predicted"/>
<keyword evidence="2" id="KW-0472">Membrane</keyword>
<dbReference type="AlphaFoldDB" id="A0A450T4G4"/>
<feature type="region of interest" description="Disordered" evidence="1">
    <location>
        <begin position="95"/>
        <end position="114"/>
    </location>
</feature>
<accession>A0A450T4G4</accession>
<feature type="compositionally biased region" description="Polar residues" evidence="1">
    <location>
        <begin position="95"/>
        <end position="106"/>
    </location>
</feature>
<evidence type="ECO:0000256" key="1">
    <source>
        <dbReference type="SAM" id="MobiDB-lite"/>
    </source>
</evidence>
<feature type="transmembrane region" description="Helical" evidence="2">
    <location>
        <begin position="34"/>
        <end position="58"/>
    </location>
</feature>
<evidence type="ECO:0000313" key="4">
    <source>
        <dbReference type="EMBL" id="VFJ68483.1"/>
    </source>
</evidence>
<evidence type="ECO:0000313" key="3">
    <source>
        <dbReference type="EMBL" id="VFJ61481.1"/>
    </source>
</evidence>
<name>A0A450T4G4_9GAMM</name>
<feature type="transmembrane region" description="Helical" evidence="2">
    <location>
        <begin position="70"/>
        <end position="88"/>
    </location>
</feature>
<sequence length="114" mass="12554">MDKVILIPSAILGLVFIAIYSWRCWRTKIEFNLAVMINAVFQASGIVCGLFLIAGVFWPEAKEVISGIDIYIFVSGLAVFAVSAQGFYRDAVRSTSNEPEAATTSEFSHRTNDV</sequence>
<dbReference type="EMBL" id="CAADEY010000185">
    <property type="protein sequence ID" value="VFJ68483.1"/>
    <property type="molecule type" value="Genomic_DNA"/>
</dbReference>
<dbReference type="EMBL" id="CAADEX010000101">
    <property type="protein sequence ID" value="VFJ61481.1"/>
    <property type="molecule type" value="Genomic_DNA"/>
</dbReference>
<keyword evidence="2" id="KW-0812">Transmembrane</keyword>
<feature type="transmembrane region" description="Helical" evidence="2">
    <location>
        <begin position="6"/>
        <end position="22"/>
    </location>
</feature>
<protein>
    <submittedName>
        <fullName evidence="3">Uncharacterized protein</fullName>
    </submittedName>
</protein>
<reference evidence="3" key="1">
    <citation type="submission" date="2019-02" db="EMBL/GenBank/DDBJ databases">
        <authorList>
            <person name="Gruber-Vodicka R. H."/>
            <person name="Seah K. B. B."/>
        </authorList>
    </citation>
    <scope>NUCLEOTIDE SEQUENCE</scope>
    <source>
        <strain evidence="4">BECK_DK161</strain>
        <strain evidence="3">BECK_DK47</strain>
    </source>
</reference>
<keyword evidence="2" id="KW-1133">Transmembrane helix</keyword>